<dbReference type="AlphaFoldDB" id="A0A1W6TLT3"/>
<keyword evidence="1" id="KW-0614">Plasmid</keyword>
<reference evidence="1" key="1">
    <citation type="submission" date="2016-10" db="EMBL/GenBank/DDBJ databases">
        <title>The High Quality Genome of Vibrio alginolyticus K01M1.</title>
        <authorList>
            <person name="Wendling C."/>
            <person name="Chibani C.M."/>
            <person name="Hertel R."/>
            <person name="Sproer C."/>
            <person name="Bunk B."/>
            <person name="Overmann J."/>
            <person name="Roth O."/>
            <person name="Liesegang H."/>
        </authorList>
    </citation>
    <scope>NUCLEOTIDE SEQUENCE</scope>
    <source>
        <strain evidence="1">K05K4</strain>
        <plasmid evidence="1">pL289</plasmid>
    </source>
</reference>
<dbReference type="RefSeq" id="WP_025767406.1">
    <property type="nucleotide sequence ID" value="NZ_CP017893.1"/>
</dbReference>
<geneLocation type="plasmid" evidence="1">
    <name>pL289</name>
</geneLocation>
<name>A0A1W6TLT3_VIBAL</name>
<evidence type="ECO:0000313" key="1">
    <source>
        <dbReference type="EMBL" id="ARP21723.1"/>
    </source>
</evidence>
<dbReference type="EMBL" id="CP017904">
    <property type="protein sequence ID" value="ARP21723.1"/>
    <property type="molecule type" value="Genomic_DNA"/>
</dbReference>
<organism evidence="1">
    <name type="scientific">Vibrio alginolyticus</name>
    <dbReference type="NCBI Taxonomy" id="663"/>
    <lineage>
        <taxon>Bacteria</taxon>
        <taxon>Pseudomonadati</taxon>
        <taxon>Pseudomonadota</taxon>
        <taxon>Gammaproteobacteria</taxon>
        <taxon>Vibrionales</taxon>
        <taxon>Vibrionaceae</taxon>
        <taxon>Vibrio</taxon>
    </lineage>
</organism>
<sequence>MDGTQIINNVKLEYINEIFNAYCGTHKGDAYLMDTVPSLDVNSTDFEGYVNRILNPQNEGTVLVILTHESRSKEQLTLVFGIQRKATASDYTLVLYDEGIAKQFAPKTLGLTSVTTNVGKFIETMYLNDSLVA</sequence>
<accession>A0A1W6TLT3</accession>
<gene>
    <name evidence="1" type="ORF">K05K4_50140</name>
</gene>
<protein>
    <submittedName>
        <fullName evidence="1">Uncharacterized protein</fullName>
    </submittedName>
</protein>
<proteinExistence type="predicted"/>